<dbReference type="Gene3D" id="1.10.1740.10">
    <property type="match status" value="1"/>
</dbReference>
<dbReference type="GO" id="GO:0006352">
    <property type="term" value="P:DNA-templated transcription initiation"/>
    <property type="evidence" value="ECO:0007669"/>
    <property type="project" value="InterPro"/>
</dbReference>
<dbReference type="InterPro" id="IPR013249">
    <property type="entry name" value="RNA_pol_sigma70_r4_t2"/>
</dbReference>
<evidence type="ECO:0000256" key="1">
    <source>
        <dbReference type="ARBA" id="ARBA00010641"/>
    </source>
</evidence>
<comment type="similarity">
    <text evidence="1 6">Belongs to the sigma-70 factor family. ECF subfamily.</text>
</comment>
<dbReference type="InterPro" id="IPR014284">
    <property type="entry name" value="RNA_pol_sigma-70_dom"/>
</dbReference>
<name>A0A3A1QY07_9BACI</name>
<keyword evidence="4 6" id="KW-0238">DNA-binding</keyword>
<keyword evidence="5 6" id="KW-0804">Transcription</keyword>
<keyword evidence="9" id="KW-1185">Reference proteome</keyword>
<dbReference type="PANTHER" id="PTHR43133">
    <property type="entry name" value="RNA POLYMERASE ECF-TYPE SIGMA FACTO"/>
    <property type="match status" value="1"/>
</dbReference>
<dbReference type="Gene3D" id="1.10.10.10">
    <property type="entry name" value="Winged helix-like DNA-binding domain superfamily/Winged helix DNA-binding domain"/>
    <property type="match status" value="1"/>
</dbReference>
<evidence type="ECO:0000313" key="9">
    <source>
        <dbReference type="Proteomes" id="UP000265801"/>
    </source>
</evidence>
<evidence type="ECO:0000256" key="3">
    <source>
        <dbReference type="ARBA" id="ARBA00023082"/>
    </source>
</evidence>
<evidence type="ECO:0000256" key="5">
    <source>
        <dbReference type="ARBA" id="ARBA00023163"/>
    </source>
</evidence>
<proteinExistence type="inferred from homology"/>
<dbReference type="InterPro" id="IPR036388">
    <property type="entry name" value="WH-like_DNA-bd_sf"/>
</dbReference>
<dbReference type="RefSeq" id="WP_119548133.1">
    <property type="nucleotide sequence ID" value="NZ_QXIR01000021.1"/>
</dbReference>
<dbReference type="GO" id="GO:0006950">
    <property type="term" value="P:response to stress"/>
    <property type="evidence" value="ECO:0007669"/>
    <property type="project" value="UniProtKB-ARBA"/>
</dbReference>
<reference evidence="8 9" key="1">
    <citation type="submission" date="2018-09" db="EMBL/GenBank/DDBJ databases">
        <title>Bacillus saliacetes sp. nov., isolated from Thai shrimp paste (Ka-pi).</title>
        <authorList>
            <person name="Daroonpunt R."/>
            <person name="Tanasupawat S."/>
            <person name="Yiamsombut S."/>
        </authorList>
    </citation>
    <scope>NUCLEOTIDE SEQUENCE [LARGE SCALE GENOMIC DNA]</scope>
    <source>
        <strain evidence="8 9">SKP7-4</strain>
    </source>
</reference>
<dbReference type="InterPro" id="IPR007627">
    <property type="entry name" value="RNA_pol_sigma70_r2"/>
</dbReference>
<dbReference type="Proteomes" id="UP000265801">
    <property type="component" value="Unassembled WGS sequence"/>
</dbReference>
<keyword evidence="2 6" id="KW-0805">Transcription regulation</keyword>
<dbReference type="GO" id="GO:0003677">
    <property type="term" value="F:DNA binding"/>
    <property type="evidence" value="ECO:0007669"/>
    <property type="project" value="UniProtKB-KW"/>
</dbReference>
<comment type="caution">
    <text evidence="8">The sequence shown here is derived from an EMBL/GenBank/DDBJ whole genome shotgun (WGS) entry which is preliminary data.</text>
</comment>
<dbReference type="OrthoDB" id="2381154at2"/>
<dbReference type="AlphaFoldDB" id="A0A3A1QY07"/>
<evidence type="ECO:0000256" key="6">
    <source>
        <dbReference type="RuleBase" id="RU000716"/>
    </source>
</evidence>
<gene>
    <name evidence="8" type="ORF">D3H55_15125</name>
</gene>
<dbReference type="InterPro" id="IPR039425">
    <property type="entry name" value="RNA_pol_sigma-70-like"/>
</dbReference>
<evidence type="ECO:0000256" key="4">
    <source>
        <dbReference type="ARBA" id="ARBA00023125"/>
    </source>
</evidence>
<dbReference type="PROSITE" id="PS01063">
    <property type="entry name" value="SIGMA70_ECF"/>
    <property type="match status" value="1"/>
</dbReference>
<evidence type="ECO:0000259" key="7">
    <source>
        <dbReference type="PROSITE" id="PS00622"/>
    </source>
</evidence>
<sequence>MVFQDLETEIKKLYIYCLKLSGSPWTAEDLVQETLVKVLRLKKTEPNREFNFSFLSTVAKNLFIDEKRKSKEVIHFKEDSYGEINDSIEYYSLIEILLTNLPLKQSMLITLKDVFGYTSKEIASMLRVSNESIKTALHRSRKKLKLRNSNTEMGVLTPDYEIIIALSKAIRESKPMQIFYFYRLLESRNFQVRRSTVQAIFHVVDPDGNILEIIS</sequence>
<dbReference type="CDD" id="cd06171">
    <property type="entry name" value="Sigma70_r4"/>
    <property type="match status" value="1"/>
</dbReference>
<accession>A0A3A1QY07</accession>
<dbReference type="InterPro" id="IPR000838">
    <property type="entry name" value="RNA_pol_sigma70_ECF_CS"/>
</dbReference>
<evidence type="ECO:0000256" key="2">
    <source>
        <dbReference type="ARBA" id="ARBA00023015"/>
    </source>
</evidence>
<protein>
    <recommendedName>
        <fullName evidence="6">RNA polymerase sigma factor</fullName>
    </recommendedName>
</protein>
<organism evidence="8 9">
    <name type="scientific">Bacillus salacetis</name>
    <dbReference type="NCBI Taxonomy" id="2315464"/>
    <lineage>
        <taxon>Bacteria</taxon>
        <taxon>Bacillati</taxon>
        <taxon>Bacillota</taxon>
        <taxon>Bacilli</taxon>
        <taxon>Bacillales</taxon>
        <taxon>Bacillaceae</taxon>
        <taxon>Bacillus</taxon>
    </lineage>
</organism>
<dbReference type="PANTHER" id="PTHR43133:SF8">
    <property type="entry name" value="RNA POLYMERASE SIGMA FACTOR HI_1459-RELATED"/>
    <property type="match status" value="1"/>
</dbReference>
<dbReference type="InterPro" id="IPR013324">
    <property type="entry name" value="RNA_pol_sigma_r3/r4-like"/>
</dbReference>
<evidence type="ECO:0000313" key="8">
    <source>
        <dbReference type="EMBL" id="RIW31622.1"/>
    </source>
</evidence>
<keyword evidence="3 6" id="KW-0731">Sigma factor</keyword>
<dbReference type="InterPro" id="IPR000792">
    <property type="entry name" value="Tscrpt_reg_LuxR_C"/>
</dbReference>
<dbReference type="SUPFAM" id="SSF88946">
    <property type="entry name" value="Sigma2 domain of RNA polymerase sigma factors"/>
    <property type="match status" value="1"/>
</dbReference>
<dbReference type="SUPFAM" id="SSF88659">
    <property type="entry name" value="Sigma3 and sigma4 domains of RNA polymerase sigma factors"/>
    <property type="match status" value="1"/>
</dbReference>
<dbReference type="InterPro" id="IPR013325">
    <property type="entry name" value="RNA_pol_sigma_r2"/>
</dbReference>
<dbReference type="GO" id="GO:0016987">
    <property type="term" value="F:sigma factor activity"/>
    <property type="evidence" value="ECO:0007669"/>
    <property type="project" value="UniProtKB-KW"/>
</dbReference>
<dbReference type="PROSITE" id="PS00622">
    <property type="entry name" value="HTH_LUXR_1"/>
    <property type="match status" value="1"/>
</dbReference>
<dbReference type="NCBIfam" id="TIGR02937">
    <property type="entry name" value="sigma70-ECF"/>
    <property type="match status" value="1"/>
</dbReference>
<dbReference type="Pfam" id="PF04542">
    <property type="entry name" value="Sigma70_r2"/>
    <property type="match status" value="1"/>
</dbReference>
<dbReference type="EMBL" id="QXIR01000021">
    <property type="protein sequence ID" value="RIW31622.1"/>
    <property type="molecule type" value="Genomic_DNA"/>
</dbReference>
<feature type="domain" description="HTH luxR-type" evidence="7">
    <location>
        <begin position="116"/>
        <end position="143"/>
    </location>
</feature>
<dbReference type="Pfam" id="PF08281">
    <property type="entry name" value="Sigma70_r4_2"/>
    <property type="match status" value="1"/>
</dbReference>